<evidence type="ECO:0000313" key="3">
    <source>
        <dbReference type="EMBL" id="KAF2804784.1"/>
    </source>
</evidence>
<dbReference type="OrthoDB" id="2157530at2759"/>
<sequence length="672" mass="76534">MDSPSFTALHVPKRANPSPKEEVNRGQEVKGETLPLAEYFQLAHPASLTRGLSLARDASFLKPEQGLPLELLEGSLLSHDVDDTNYLNFPTSNNHVSEVRKNGPAAAVPQLAPSPVQTDGLEAYQYKTLENPETIRLIVLAPKVYSDEIRCTLKHVSLSDRPVFEALSYAWGDSTKPRMLICEGKAIQITESLFSALNHLRRDLETRTIWVDAVCIDQESHSDKNHQLALMRRIYSEAEQTIAWIGEDNCNKADIAFDYITELYSYIDPDDQSWMPLWRRLQFTSPIFEKQWFNRLWVVQEVVLTKRALLQFGTKTIRMEHFLRVMPLMSNVDELGANQQKFNWNALLNLAKFDSIRSWANSPSRYPHLLEFLRLTSNFEHSKPVDRLYALLGLTTQIELRADYTLSVEDVFKNFAIWILSVSPDLGIFSYARGISGTLNVPSWAPCPDMDSLPIPLLHATHFKASGEENNDTWRLGKGHALHLRGRVIDTVFSKVDMLVNAATEDGKRKSLLQCAHIARGASDSDSDITLNDERYGKFCAAMTFQLTLQAEKALIKYAEWFKIYFEAMTKHSGQRRRDPRVGTGTLVNVLINSWPQHRRFCLTSNDRFAWIPRLAKMDDKICIIRGARVPLVLRPRPDGRFSLVGECWIQGLMEGEALNLPGFEWEDLCLI</sequence>
<evidence type="ECO:0000256" key="1">
    <source>
        <dbReference type="SAM" id="MobiDB-lite"/>
    </source>
</evidence>
<feature type="region of interest" description="Disordered" evidence="1">
    <location>
        <begin position="1"/>
        <end position="28"/>
    </location>
</feature>
<name>A0A6A6Y9W3_9PEZI</name>
<dbReference type="PANTHER" id="PTHR24148:SF73">
    <property type="entry name" value="HET DOMAIN PROTEIN (AFU_ORTHOLOGUE AFUA_8G01020)"/>
    <property type="match status" value="1"/>
</dbReference>
<protein>
    <submittedName>
        <fullName evidence="3 5">HET-domain-containing protein</fullName>
    </submittedName>
</protein>
<dbReference type="Pfam" id="PF06985">
    <property type="entry name" value="HET"/>
    <property type="match status" value="1"/>
</dbReference>
<dbReference type="RefSeq" id="XP_033571748.1">
    <property type="nucleotide sequence ID" value="XM_033726792.1"/>
</dbReference>
<dbReference type="InterPro" id="IPR052895">
    <property type="entry name" value="HetReg/Transcr_Mod"/>
</dbReference>
<reference evidence="3 5" key="1">
    <citation type="journal article" date="2020" name="Stud. Mycol.">
        <title>101 Dothideomycetes genomes: a test case for predicting lifestyles and emergence of pathogens.</title>
        <authorList>
            <person name="Haridas S."/>
            <person name="Albert R."/>
            <person name="Binder M."/>
            <person name="Bloem J."/>
            <person name="Labutti K."/>
            <person name="Salamov A."/>
            <person name="Andreopoulos B."/>
            <person name="Baker S."/>
            <person name="Barry K."/>
            <person name="Bills G."/>
            <person name="Bluhm B."/>
            <person name="Cannon C."/>
            <person name="Castanera R."/>
            <person name="Culley D."/>
            <person name="Daum C."/>
            <person name="Ezra D."/>
            <person name="Gonzalez J."/>
            <person name="Henrissat B."/>
            <person name="Kuo A."/>
            <person name="Liang C."/>
            <person name="Lipzen A."/>
            <person name="Lutzoni F."/>
            <person name="Magnuson J."/>
            <person name="Mondo S."/>
            <person name="Nolan M."/>
            <person name="Ohm R."/>
            <person name="Pangilinan J."/>
            <person name="Park H.-J."/>
            <person name="Ramirez L."/>
            <person name="Alfaro M."/>
            <person name="Sun H."/>
            <person name="Tritt A."/>
            <person name="Yoshinaga Y."/>
            <person name="Zwiers L.-H."/>
            <person name="Turgeon B."/>
            <person name="Goodwin S."/>
            <person name="Spatafora J."/>
            <person name="Crous P."/>
            <person name="Grigoriev I."/>
        </authorList>
    </citation>
    <scope>NUCLEOTIDE SEQUENCE</scope>
    <source>
        <strain evidence="3 5">CBS 304.34</strain>
    </source>
</reference>
<dbReference type="InterPro" id="IPR010730">
    <property type="entry name" value="HET"/>
</dbReference>
<reference evidence="5" key="2">
    <citation type="submission" date="2020-04" db="EMBL/GenBank/DDBJ databases">
        <authorList>
            <consortium name="NCBI Genome Project"/>
        </authorList>
    </citation>
    <scope>NUCLEOTIDE SEQUENCE</scope>
    <source>
        <strain evidence="5">CBS 304.34</strain>
    </source>
</reference>
<feature type="domain" description="Heterokaryon incompatibility" evidence="2">
    <location>
        <begin position="164"/>
        <end position="301"/>
    </location>
</feature>
<dbReference type="Pfam" id="PF26639">
    <property type="entry name" value="Het-6_barrel"/>
    <property type="match status" value="1"/>
</dbReference>
<feature type="compositionally biased region" description="Basic and acidic residues" evidence="1">
    <location>
        <begin position="19"/>
        <end position="28"/>
    </location>
</feature>
<evidence type="ECO:0000313" key="4">
    <source>
        <dbReference type="Proteomes" id="UP000504636"/>
    </source>
</evidence>
<dbReference type="AlphaFoldDB" id="A0A6A6Y9W3"/>
<dbReference type="Proteomes" id="UP000504636">
    <property type="component" value="Unplaced"/>
</dbReference>
<dbReference type="PANTHER" id="PTHR24148">
    <property type="entry name" value="ANKYRIN REPEAT DOMAIN-CONTAINING PROTEIN 39 HOMOLOG-RELATED"/>
    <property type="match status" value="1"/>
</dbReference>
<proteinExistence type="predicted"/>
<reference evidence="5" key="3">
    <citation type="submission" date="2025-04" db="UniProtKB">
        <authorList>
            <consortium name="RefSeq"/>
        </authorList>
    </citation>
    <scope>IDENTIFICATION</scope>
    <source>
        <strain evidence="5">CBS 304.34</strain>
    </source>
</reference>
<keyword evidence="4" id="KW-1185">Reference proteome</keyword>
<dbReference type="EMBL" id="MU003711">
    <property type="protein sequence ID" value="KAF2804784.1"/>
    <property type="molecule type" value="Genomic_DNA"/>
</dbReference>
<gene>
    <name evidence="3 5" type="ORF">BDZ99DRAFT_543568</name>
</gene>
<evidence type="ECO:0000259" key="2">
    <source>
        <dbReference type="Pfam" id="PF06985"/>
    </source>
</evidence>
<accession>A0A6A6Y9W3</accession>
<evidence type="ECO:0000313" key="5">
    <source>
        <dbReference type="RefSeq" id="XP_033571748.1"/>
    </source>
</evidence>
<organism evidence="3">
    <name type="scientific">Mytilinidion resinicola</name>
    <dbReference type="NCBI Taxonomy" id="574789"/>
    <lineage>
        <taxon>Eukaryota</taxon>
        <taxon>Fungi</taxon>
        <taxon>Dikarya</taxon>
        <taxon>Ascomycota</taxon>
        <taxon>Pezizomycotina</taxon>
        <taxon>Dothideomycetes</taxon>
        <taxon>Pleosporomycetidae</taxon>
        <taxon>Mytilinidiales</taxon>
        <taxon>Mytilinidiaceae</taxon>
        <taxon>Mytilinidion</taxon>
    </lineage>
</organism>
<dbReference type="GeneID" id="54467685"/>